<keyword evidence="3" id="KW-1185">Reference proteome</keyword>
<comment type="caution">
    <text evidence="2">The sequence shown here is derived from an EMBL/GenBank/DDBJ whole genome shotgun (WGS) entry which is preliminary data.</text>
</comment>
<protein>
    <submittedName>
        <fullName evidence="2">Uncharacterized protein</fullName>
    </submittedName>
</protein>
<dbReference type="AlphaFoldDB" id="A0A318S1P6"/>
<dbReference type="Proteomes" id="UP000248326">
    <property type="component" value="Unassembled WGS sequence"/>
</dbReference>
<feature type="region of interest" description="Disordered" evidence="1">
    <location>
        <begin position="29"/>
        <end position="52"/>
    </location>
</feature>
<evidence type="ECO:0000313" key="3">
    <source>
        <dbReference type="Proteomes" id="UP000248326"/>
    </source>
</evidence>
<accession>A0A318S1P6</accession>
<proteinExistence type="predicted"/>
<evidence type="ECO:0000256" key="1">
    <source>
        <dbReference type="SAM" id="MobiDB-lite"/>
    </source>
</evidence>
<reference evidence="2 3" key="1">
    <citation type="submission" date="2018-06" db="EMBL/GenBank/DDBJ databases">
        <title>Genomic Encyclopedia of Type Strains, Phase IV (KMG-IV): sequencing the most valuable type-strain genomes for metagenomic binning, comparative biology and taxonomic classification.</title>
        <authorList>
            <person name="Goeker M."/>
        </authorList>
    </citation>
    <scope>NUCLEOTIDE SEQUENCE [LARGE SCALE GENOMIC DNA]</scope>
    <source>
        <strain evidence="2 3">DSM 18048</strain>
    </source>
</reference>
<name>A0A318S1P6_9DEIO</name>
<dbReference type="EMBL" id="QJSX01000018">
    <property type="protein sequence ID" value="PYE50404.1"/>
    <property type="molecule type" value="Genomic_DNA"/>
</dbReference>
<gene>
    <name evidence="2" type="ORF">DES52_11821</name>
</gene>
<sequence length="52" mass="5786">MEDREPSSGEARNALDDFVRVAMSRPTLSRQIAQHPEGVGESPRASHGHRFL</sequence>
<organism evidence="2 3">
    <name type="scientific">Deinococcus yavapaiensis KR-236</name>
    <dbReference type="NCBI Taxonomy" id="694435"/>
    <lineage>
        <taxon>Bacteria</taxon>
        <taxon>Thermotogati</taxon>
        <taxon>Deinococcota</taxon>
        <taxon>Deinococci</taxon>
        <taxon>Deinococcales</taxon>
        <taxon>Deinococcaceae</taxon>
        <taxon>Deinococcus</taxon>
    </lineage>
</organism>
<evidence type="ECO:0000313" key="2">
    <source>
        <dbReference type="EMBL" id="PYE50404.1"/>
    </source>
</evidence>